<dbReference type="AlphaFoldDB" id="A0A9D5QDQ6"/>
<evidence type="ECO:0000313" key="1">
    <source>
        <dbReference type="EMBL" id="MBD3365322.1"/>
    </source>
</evidence>
<protein>
    <submittedName>
        <fullName evidence="1">Uncharacterized protein</fullName>
    </submittedName>
</protein>
<reference evidence="1" key="1">
    <citation type="submission" date="2019-11" db="EMBL/GenBank/DDBJ databases">
        <title>Microbial mats filling the niche in hypersaline microbial mats.</title>
        <authorList>
            <person name="Wong H.L."/>
            <person name="Macleod F.I."/>
            <person name="White R.A. III"/>
            <person name="Burns B.P."/>
        </authorList>
    </citation>
    <scope>NUCLEOTIDE SEQUENCE</scope>
    <source>
        <strain evidence="1">Bin_327</strain>
    </source>
</reference>
<proteinExistence type="predicted"/>
<dbReference type="EMBL" id="WJKJ01000298">
    <property type="protein sequence ID" value="MBD3365322.1"/>
    <property type="molecule type" value="Genomic_DNA"/>
</dbReference>
<accession>A0A9D5QDQ6</accession>
<dbReference type="Proteomes" id="UP000630660">
    <property type="component" value="Unassembled WGS sequence"/>
</dbReference>
<gene>
    <name evidence="1" type="ORF">GF359_08925</name>
</gene>
<name>A0A9D5QDQ6_UNCW3</name>
<organism evidence="1 2">
    <name type="scientific">candidate division WOR-3 bacterium</name>
    <dbReference type="NCBI Taxonomy" id="2052148"/>
    <lineage>
        <taxon>Bacteria</taxon>
        <taxon>Bacteria division WOR-3</taxon>
    </lineage>
</organism>
<evidence type="ECO:0000313" key="2">
    <source>
        <dbReference type="Proteomes" id="UP000630660"/>
    </source>
</evidence>
<comment type="caution">
    <text evidence="1">The sequence shown here is derived from an EMBL/GenBank/DDBJ whole genome shotgun (WGS) entry which is preliminary data.</text>
</comment>
<sequence>MLYENDGEIGYHLSPQLGTSIDGGLYLGQTPWFVYLSEACLIEWDVYDWEWEMGVHFSPDITGEVFMGGGFGKARDVTAAAKAWDFYDELKVSANKDEIESLGELISTRWRYQLKHWYYPKYFYPDIETHLADCGIVERLEPYQTLRLREIVLGFPHYRLSGNRIRIGIGGTSEPWFYWFGSGWWWGVQSKIEGGYPLSRRWQVNWEGLGEILTQDFSSIEPTLRGRGELVYYLGDRFNTSAGIDAFYWSVFQPGLEYRVGVRLPLSLNLYIEDKVNLTATLSYDIHGGEDRLNNSMSVFGKLWLQASIAWRLM</sequence>